<name>A0ABY7GB30_MYAAR</name>
<evidence type="ECO:0000313" key="4">
    <source>
        <dbReference type="EMBL" id="WAR31593.1"/>
    </source>
</evidence>
<dbReference type="InterPro" id="IPR027417">
    <property type="entry name" value="P-loop_NTPase"/>
</dbReference>
<accession>A0ABY7GB30</accession>
<evidence type="ECO:0000313" key="5">
    <source>
        <dbReference type="Proteomes" id="UP001164746"/>
    </source>
</evidence>
<dbReference type="PROSITE" id="PS51886">
    <property type="entry name" value="TLDC"/>
    <property type="match status" value="1"/>
</dbReference>
<evidence type="ECO:0000259" key="3">
    <source>
        <dbReference type="PROSITE" id="PS51886"/>
    </source>
</evidence>
<reference evidence="4" key="1">
    <citation type="submission" date="2022-11" db="EMBL/GenBank/DDBJ databases">
        <title>Centuries of genome instability and evolution in soft-shell clam transmissible cancer (bioRxiv).</title>
        <authorList>
            <person name="Hart S.F.M."/>
            <person name="Yonemitsu M.A."/>
            <person name="Giersch R.M."/>
            <person name="Beal B.F."/>
            <person name="Arriagada G."/>
            <person name="Davis B.W."/>
            <person name="Ostrander E.A."/>
            <person name="Goff S.P."/>
            <person name="Metzger M.J."/>
        </authorList>
    </citation>
    <scope>NUCLEOTIDE SEQUENCE</scope>
    <source>
        <strain evidence="4">MELC-2E11</strain>
        <tissue evidence="4">Siphon/mantle</tissue>
    </source>
</reference>
<sequence>MDGKLSVNDQKQLEDWIELGPRRFALLYSITRDGCSSFAFHQRCDYQGPTVTVLYNEQGSVYGGYTSASWSGINASTRDDRAFLFQLRYSGDHAVRKFSTKNASYSIYCSSTNGPMFGGNTGYDLDCFSGTIKPSGEYFKLNGRSTFGSNYSMLGVSSWNDINNGNLQPSRTTSVSVGTDDKEPSPWGQQQEFNEELKQELLQEIASLKPCPELELKDYRVLLVGPVGAGKSSFVNTVYSAFKGRIVQRAACGEQGHSFTKCTFPVPTKKNGSLHIRLCDTRGLEPDLGINIKDFMRSLPSLLFSKKPSLADKVHCVVFVIDASTLDTLTSAVVNKMKEFVELAARDNIKQAMLITKVDVIDYYVKESPLHALNSKKVEDAVSKASKMFGFPRYSILPVKNYEEEAEVREEVDILALLALRKLLHFAEDYMDGILNDRGIFRNISSSLSAINWHWRLKLHQDLPDLEKHSDSD</sequence>
<dbReference type="CDD" id="cd00882">
    <property type="entry name" value="Ras_like_GTPase"/>
    <property type="match status" value="1"/>
</dbReference>
<dbReference type="Proteomes" id="UP001164746">
    <property type="component" value="Chromosome 17"/>
</dbReference>
<protein>
    <submittedName>
        <fullName evidence="4">IFI44-like protein</fullName>
    </submittedName>
</protein>
<feature type="domain" description="TLDc" evidence="3">
    <location>
        <begin position="1"/>
        <end position="150"/>
    </location>
</feature>
<evidence type="ECO:0000256" key="2">
    <source>
        <dbReference type="SAM" id="MobiDB-lite"/>
    </source>
</evidence>
<dbReference type="Pfam" id="PF07534">
    <property type="entry name" value="TLD"/>
    <property type="match status" value="1"/>
</dbReference>
<gene>
    <name evidence="4" type="ORF">MAR_034135</name>
</gene>
<dbReference type="Gene3D" id="3.40.50.300">
    <property type="entry name" value="P-loop containing nucleotide triphosphate hydrolases"/>
    <property type="match status" value="1"/>
</dbReference>
<evidence type="ECO:0000256" key="1">
    <source>
        <dbReference type="ARBA" id="ARBA00009243"/>
    </source>
</evidence>
<dbReference type="PANTHER" id="PTHR14241:SF32">
    <property type="entry name" value="VWFA DOMAIN-CONTAINING PROTEIN-RELATED"/>
    <property type="match status" value="1"/>
</dbReference>
<feature type="region of interest" description="Disordered" evidence="2">
    <location>
        <begin position="165"/>
        <end position="188"/>
    </location>
</feature>
<feature type="compositionally biased region" description="Polar residues" evidence="2">
    <location>
        <begin position="165"/>
        <end position="177"/>
    </location>
</feature>
<dbReference type="InterPro" id="IPR006571">
    <property type="entry name" value="TLDc_dom"/>
</dbReference>
<comment type="similarity">
    <text evidence="1">Belongs to the IFI44 family.</text>
</comment>
<organism evidence="4 5">
    <name type="scientific">Mya arenaria</name>
    <name type="common">Soft-shell clam</name>
    <dbReference type="NCBI Taxonomy" id="6604"/>
    <lineage>
        <taxon>Eukaryota</taxon>
        <taxon>Metazoa</taxon>
        <taxon>Spiralia</taxon>
        <taxon>Lophotrochozoa</taxon>
        <taxon>Mollusca</taxon>
        <taxon>Bivalvia</taxon>
        <taxon>Autobranchia</taxon>
        <taxon>Heteroconchia</taxon>
        <taxon>Euheterodonta</taxon>
        <taxon>Imparidentia</taxon>
        <taxon>Neoheterodontei</taxon>
        <taxon>Myida</taxon>
        <taxon>Myoidea</taxon>
        <taxon>Myidae</taxon>
        <taxon>Mya</taxon>
    </lineage>
</organism>
<dbReference type="EMBL" id="CP111028">
    <property type="protein sequence ID" value="WAR31593.1"/>
    <property type="molecule type" value="Genomic_DNA"/>
</dbReference>
<dbReference type="SUPFAM" id="SSF52540">
    <property type="entry name" value="P-loop containing nucleoside triphosphate hydrolases"/>
    <property type="match status" value="1"/>
</dbReference>
<dbReference type="SMART" id="SM00584">
    <property type="entry name" value="TLDc"/>
    <property type="match status" value="1"/>
</dbReference>
<keyword evidence="5" id="KW-1185">Reference proteome</keyword>
<proteinExistence type="inferred from homology"/>
<dbReference type="PANTHER" id="PTHR14241">
    <property type="entry name" value="INTERFERON-INDUCED PROTEIN 44"/>
    <property type="match status" value="1"/>
</dbReference>